<accession>A0A1F7V9N5</accession>
<evidence type="ECO:0000313" key="3">
    <source>
        <dbReference type="Proteomes" id="UP000176593"/>
    </source>
</evidence>
<dbReference type="Pfam" id="PF00581">
    <property type="entry name" value="Rhodanese"/>
    <property type="match status" value="1"/>
</dbReference>
<dbReference type="SMART" id="SM00450">
    <property type="entry name" value="RHOD"/>
    <property type="match status" value="1"/>
</dbReference>
<dbReference type="EMBL" id="MGEQ01000003">
    <property type="protein sequence ID" value="OGL87135.1"/>
    <property type="molecule type" value="Genomic_DNA"/>
</dbReference>
<reference evidence="2 3" key="1">
    <citation type="journal article" date="2016" name="Nat. Commun.">
        <title>Thousands of microbial genomes shed light on interconnected biogeochemical processes in an aquifer system.</title>
        <authorList>
            <person name="Anantharaman K."/>
            <person name="Brown C.T."/>
            <person name="Hug L.A."/>
            <person name="Sharon I."/>
            <person name="Castelle C.J."/>
            <person name="Probst A.J."/>
            <person name="Thomas B.C."/>
            <person name="Singh A."/>
            <person name="Wilkins M.J."/>
            <person name="Karaoz U."/>
            <person name="Brodie E.L."/>
            <person name="Williams K.H."/>
            <person name="Hubbard S.S."/>
            <person name="Banfield J.F."/>
        </authorList>
    </citation>
    <scope>NUCLEOTIDE SEQUENCE [LARGE SCALE GENOMIC DNA]</scope>
</reference>
<dbReference type="Pfam" id="PF17773">
    <property type="entry name" value="UPF0176_N"/>
    <property type="match status" value="1"/>
</dbReference>
<name>A0A1F7V9N5_9BACT</name>
<protein>
    <recommendedName>
        <fullName evidence="1">Rhodanese domain-containing protein</fullName>
    </recommendedName>
</protein>
<evidence type="ECO:0000259" key="1">
    <source>
        <dbReference type="PROSITE" id="PS50206"/>
    </source>
</evidence>
<dbReference type="InterPro" id="IPR022111">
    <property type="entry name" value="Rhodanese_C"/>
</dbReference>
<dbReference type="NCBIfam" id="NF001135">
    <property type="entry name" value="PRK00142.1-3"/>
    <property type="match status" value="1"/>
</dbReference>
<dbReference type="SUPFAM" id="SSF52821">
    <property type="entry name" value="Rhodanese/Cell cycle control phosphatase"/>
    <property type="match status" value="1"/>
</dbReference>
<dbReference type="PANTHER" id="PTHR43268">
    <property type="entry name" value="THIOSULFATE SULFURTRANSFERASE/RHODANESE-LIKE DOMAIN-CONTAINING PROTEIN 2"/>
    <property type="match status" value="1"/>
</dbReference>
<dbReference type="InterPro" id="IPR036873">
    <property type="entry name" value="Rhodanese-like_dom_sf"/>
</dbReference>
<dbReference type="InterPro" id="IPR001763">
    <property type="entry name" value="Rhodanese-like_dom"/>
</dbReference>
<sequence>MEHKLIIFYKYTPVTDVERFVIWQKKHCTELGLLGRILIAKEGINGTVEGRIENIEEYERRMHALDGSAGKFGDFSNVWFKESPSNGGAFEKLKVKARTEIVATGLSLDADIDPNEVTGTHIEAAELKKWIESGEEFEIIDMRNDYEYAVGHFAGSRQSGMQNFRDLPKIVSEHEELKDKKVLTVCTYGVRCEKASGHLIRQGFKEVYQLHGGIGTYMKEYPGQDFLGSLYVFDDRMTEQFTDQYQKIGVCVVCSSTSERFGNCAWPDCHKQMIICVECSPQEKTIYCRKDCELSHLKGVVK</sequence>
<evidence type="ECO:0000313" key="2">
    <source>
        <dbReference type="EMBL" id="OGL87135.1"/>
    </source>
</evidence>
<dbReference type="Gene3D" id="3.30.70.100">
    <property type="match status" value="1"/>
</dbReference>
<organism evidence="2 3">
    <name type="scientific">Candidatus Uhrbacteria bacterium RIFCSPLOWO2_02_FULL_48_18</name>
    <dbReference type="NCBI Taxonomy" id="1802408"/>
    <lineage>
        <taxon>Bacteria</taxon>
        <taxon>Candidatus Uhriibacteriota</taxon>
    </lineage>
</organism>
<dbReference type="PROSITE" id="PS50206">
    <property type="entry name" value="RHODANESE_3"/>
    <property type="match status" value="1"/>
</dbReference>
<dbReference type="Gene3D" id="3.40.250.10">
    <property type="entry name" value="Rhodanese-like domain"/>
    <property type="match status" value="1"/>
</dbReference>
<dbReference type="InterPro" id="IPR020936">
    <property type="entry name" value="TrhO"/>
</dbReference>
<feature type="domain" description="Rhodanese" evidence="1">
    <location>
        <begin position="133"/>
        <end position="226"/>
    </location>
</feature>
<dbReference type="AlphaFoldDB" id="A0A1F7V9N5"/>
<gene>
    <name evidence="2" type="ORF">A3I41_04210</name>
</gene>
<dbReference type="Proteomes" id="UP000176593">
    <property type="component" value="Unassembled WGS sequence"/>
</dbReference>
<proteinExistence type="predicted"/>
<dbReference type="InterPro" id="IPR040503">
    <property type="entry name" value="TRHO_N"/>
</dbReference>
<comment type="caution">
    <text evidence="2">The sequence shown here is derived from an EMBL/GenBank/DDBJ whole genome shotgun (WGS) entry which is preliminary data.</text>
</comment>
<dbReference type="Pfam" id="PF12368">
    <property type="entry name" value="Rhodanese_C"/>
    <property type="match status" value="1"/>
</dbReference>
<dbReference type="PANTHER" id="PTHR43268:SF3">
    <property type="entry name" value="RHODANESE-LIKE DOMAIN-CONTAINING PROTEIN 7-RELATED"/>
    <property type="match status" value="1"/>
</dbReference>